<reference evidence="2" key="1">
    <citation type="submission" date="2023-03" db="EMBL/GenBank/DDBJ databases">
        <title>Andean soil-derived lignocellulolytic bacterial consortium as a source of novel taxa and putative plastic-active enzymes.</title>
        <authorList>
            <person name="Diaz-Garcia L."/>
            <person name="Chuvochina M."/>
            <person name="Feuerriegel G."/>
            <person name="Bunk B."/>
            <person name="Sproer C."/>
            <person name="Streit W.R."/>
            <person name="Rodriguez L.M."/>
            <person name="Overmann J."/>
            <person name="Jimenez D.J."/>
        </authorList>
    </citation>
    <scope>NUCLEOTIDE SEQUENCE</scope>
    <source>
        <strain evidence="2">MAG 2441</strain>
    </source>
</reference>
<keyword evidence="3" id="KW-1185">Reference proteome</keyword>
<protein>
    <submittedName>
        <fullName evidence="2">S-layer homology domain-containing protein</fullName>
    </submittedName>
</protein>
<feature type="domain" description="SLH" evidence="1">
    <location>
        <begin position="368"/>
        <end position="431"/>
    </location>
</feature>
<accession>A0AA95F023</accession>
<dbReference type="PROSITE" id="PS51272">
    <property type="entry name" value="SLH"/>
    <property type="match status" value="2"/>
</dbReference>
<evidence type="ECO:0000313" key="2">
    <source>
        <dbReference type="EMBL" id="WEK54423.1"/>
    </source>
</evidence>
<sequence>MIHIYKNNGVKFLLIALAFLLSVMTVQVPKANAAANVLTFNIGNATFLIAGMQYPYSYTTDKASSTDIEWYQIEYRSADSNIWIKKMLVKPSDYPKYNDWHPPFYIPTDPSLTSVYWRITMHFNPLIGGSSTSSRTIGPFTVYQPIEPSQFTAKLDDKGNATISFNDNSNMESSYTIVRNDGKSWSFSDSMDYIGPLDFVDTKKKNADTVYTYELITQWHELNYDPNYSKLSPPKKLTTSIRTPPINILEVPYSNSLLENFSLNDLIKDKPIILTIPKLPVIPTLPTPPALPTSPALPIDPVPVIPVDLCKDNECAKGASTWAVPEIVKAVQAQLTTDTVLSDFQKDITREQFATMAVKLYEALSKQKAQLPAENPFKDTTNPEILKAYHLEIVNGVTKDSFKPDQSITRQEICVMLMRAIKVAIPSKELDTAKSTTFNDEAKIAKWAADAIGFAVKNNIMKGSNNKISPLDNTSREQAILLIYRTYESFR</sequence>
<name>A0AA95F023_9BACL</name>
<proteinExistence type="predicted"/>
<feature type="domain" description="SLH" evidence="1">
    <location>
        <begin position="435"/>
        <end position="491"/>
    </location>
</feature>
<dbReference type="AlphaFoldDB" id="A0AA95F023"/>
<gene>
    <name evidence="2" type="ORF">P0Y55_18115</name>
</gene>
<organism evidence="2 3">
    <name type="scientific">Candidatus Cohnella colombiensis</name>
    <dbReference type="NCBI Taxonomy" id="3121368"/>
    <lineage>
        <taxon>Bacteria</taxon>
        <taxon>Bacillati</taxon>
        <taxon>Bacillota</taxon>
        <taxon>Bacilli</taxon>
        <taxon>Bacillales</taxon>
        <taxon>Paenibacillaceae</taxon>
        <taxon>Cohnella</taxon>
    </lineage>
</organism>
<dbReference type="Pfam" id="PF00395">
    <property type="entry name" value="SLH"/>
    <property type="match status" value="2"/>
</dbReference>
<dbReference type="EMBL" id="CP119317">
    <property type="protein sequence ID" value="WEK54423.1"/>
    <property type="molecule type" value="Genomic_DNA"/>
</dbReference>
<evidence type="ECO:0000259" key="1">
    <source>
        <dbReference type="PROSITE" id="PS51272"/>
    </source>
</evidence>
<dbReference type="InterPro" id="IPR001119">
    <property type="entry name" value="SLH_dom"/>
</dbReference>
<evidence type="ECO:0000313" key="3">
    <source>
        <dbReference type="Proteomes" id="UP001178662"/>
    </source>
</evidence>
<dbReference type="Proteomes" id="UP001178662">
    <property type="component" value="Chromosome"/>
</dbReference>